<feature type="transmembrane region" description="Helical" evidence="1">
    <location>
        <begin position="155"/>
        <end position="175"/>
    </location>
</feature>
<feature type="transmembrane region" description="Helical" evidence="1">
    <location>
        <begin position="97"/>
        <end position="118"/>
    </location>
</feature>
<evidence type="ECO:0008006" key="4">
    <source>
        <dbReference type="Google" id="ProtNLM"/>
    </source>
</evidence>
<proteinExistence type="predicted"/>
<comment type="caution">
    <text evidence="2">The sequence shown here is derived from an EMBL/GenBank/DDBJ whole genome shotgun (WGS) entry which is preliminary data.</text>
</comment>
<feature type="transmembrane region" description="Helical" evidence="1">
    <location>
        <begin position="130"/>
        <end position="149"/>
    </location>
</feature>
<feature type="transmembrane region" description="Helical" evidence="1">
    <location>
        <begin position="72"/>
        <end position="91"/>
    </location>
</feature>
<dbReference type="GO" id="GO:0005886">
    <property type="term" value="C:plasma membrane"/>
    <property type="evidence" value="ECO:0007669"/>
    <property type="project" value="TreeGrafter"/>
</dbReference>
<evidence type="ECO:0000313" key="2">
    <source>
        <dbReference type="EMBL" id="RCJ28539.1"/>
    </source>
</evidence>
<evidence type="ECO:0000313" key="3">
    <source>
        <dbReference type="Proteomes" id="UP000252107"/>
    </source>
</evidence>
<dbReference type="PANTHER" id="PTHR34989:SF1">
    <property type="entry name" value="PROTEIN HDED"/>
    <property type="match status" value="1"/>
</dbReference>
<sequence>MTTNVSNKSNDINKNINGSLVIGILLIIFGIIAIALPTISTIFAETWFALILISSGFAKLVYATQTRDRGGFIWKLLLSALYIATGVMLFVYPRTGILTLTLLLGSFLLAEGTFELILAFRLRPQQNWTWVLANGIITLVLGAMIWFQWPFNAPWILGTLVGVSVLFTGISRVMLSLNARSFLNQSDATSA</sequence>
<accession>A0A367QX66</accession>
<keyword evidence="1" id="KW-0472">Membrane</keyword>
<dbReference type="Proteomes" id="UP000252107">
    <property type="component" value="Unassembled WGS sequence"/>
</dbReference>
<name>A0A367QX66_9NOSO</name>
<dbReference type="AlphaFoldDB" id="A0A367QX66"/>
<gene>
    <name evidence="2" type="ORF">A6770_23325</name>
</gene>
<dbReference type="EMBL" id="LXQD01000297">
    <property type="protein sequence ID" value="RCJ28539.1"/>
    <property type="molecule type" value="Genomic_DNA"/>
</dbReference>
<keyword evidence="1" id="KW-0812">Transmembrane</keyword>
<dbReference type="PANTHER" id="PTHR34989">
    <property type="entry name" value="PROTEIN HDED"/>
    <property type="match status" value="1"/>
</dbReference>
<dbReference type="Pfam" id="PF03729">
    <property type="entry name" value="DUF308"/>
    <property type="match status" value="1"/>
</dbReference>
<protein>
    <recommendedName>
        <fullName evidence="4">HdeD protein</fullName>
    </recommendedName>
</protein>
<keyword evidence="3" id="KW-1185">Reference proteome</keyword>
<keyword evidence="1" id="KW-1133">Transmembrane helix</keyword>
<dbReference type="InterPro" id="IPR052712">
    <property type="entry name" value="Acid_resist_chaperone_HdeD"/>
</dbReference>
<dbReference type="InterPro" id="IPR005325">
    <property type="entry name" value="DUF308_memb"/>
</dbReference>
<organism evidence="2 3">
    <name type="scientific">Nostoc minutum NIES-26</name>
    <dbReference type="NCBI Taxonomy" id="1844469"/>
    <lineage>
        <taxon>Bacteria</taxon>
        <taxon>Bacillati</taxon>
        <taxon>Cyanobacteriota</taxon>
        <taxon>Cyanophyceae</taxon>
        <taxon>Nostocales</taxon>
        <taxon>Nostocaceae</taxon>
        <taxon>Nostoc</taxon>
    </lineage>
</organism>
<feature type="transmembrane region" description="Helical" evidence="1">
    <location>
        <begin position="20"/>
        <end position="40"/>
    </location>
</feature>
<evidence type="ECO:0000256" key="1">
    <source>
        <dbReference type="SAM" id="Phobius"/>
    </source>
</evidence>
<feature type="transmembrane region" description="Helical" evidence="1">
    <location>
        <begin position="46"/>
        <end position="65"/>
    </location>
</feature>
<reference evidence="2" key="1">
    <citation type="submission" date="2016-04" db="EMBL/GenBank/DDBJ databases">
        <authorList>
            <person name="Tabuchi Yagui T.R."/>
        </authorList>
    </citation>
    <scope>NUCLEOTIDE SEQUENCE [LARGE SCALE GENOMIC DNA]</scope>
    <source>
        <strain evidence="2">NIES-26</strain>
    </source>
</reference>